<dbReference type="GO" id="GO:0008270">
    <property type="term" value="F:zinc ion binding"/>
    <property type="evidence" value="ECO:0007669"/>
    <property type="project" value="InterPro"/>
</dbReference>
<evidence type="ECO:0000256" key="3">
    <source>
        <dbReference type="ARBA" id="ARBA00008072"/>
    </source>
</evidence>
<evidence type="ECO:0000256" key="1">
    <source>
        <dbReference type="ARBA" id="ARBA00001947"/>
    </source>
</evidence>
<proteinExistence type="inferred from homology"/>
<dbReference type="Proteomes" id="UP000799302">
    <property type="component" value="Unassembled WGS sequence"/>
</dbReference>
<dbReference type="Gene3D" id="3.90.180.10">
    <property type="entry name" value="Medium-chain alcohol dehydrogenases, catalytic domain"/>
    <property type="match status" value="1"/>
</dbReference>
<dbReference type="Pfam" id="PF08240">
    <property type="entry name" value="ADH_N"/>
    <property type="match status" value="1"/>
</dbReference>
<dbReference type="EMBL" id="MU004238">
    <property type="protein sequence ID" value="KAF2666755.1"/>
    <property type="molecule type" value="Genomic_DNA"/>
</dbReference>
<keyword evidence="6" id="KW-0560">Oxidoreductase</keyword>
<sequence>MTGSQVKAAVLHGAGDMRVELRSIEPPAPDEVQVAIKCTGICGSDVHYYRDYRVGNNMVKEPLVLGHESAGVVVAVGETARGQFEVGDRVALEVGVPCEECEQCKAGRYNICPDMRFRSSARYFPHAQGTLQQRINHAARYCHKLPSTTTFEQGALVEPLSVAIHANQRASLQPGKTVLVLGAGTIGLLVAAIAKVNKADLVVIADINADRVHFAVDNGFAHKGWEVPPAYCTRLEEQLRAAKSSIQHLTDVGLPSSFDAVFECTGAQASMQTAIFAAKSGGKVMVIGMGSPNQHIPITEVGMREVDLIGVFRYANAYPKAVELISSPCGDGPNFGSLITHRTRGFGEIDKAFELATKPVDNNNNLVLKVLIDFTDLI</sequence>
<evidence type="ECO:0000256" key="7">
    <source>
        <dbReference type="ARBA" id="ARBA00023027"/>
    </source>
</evidence>
<keyword evidence="4 8" id="KW-0479">Metal-binding</keyword>
<feature type="domain" description="Enoyl reductase (ER)" evidence="9">
    <location>
        <begin position="13"/>
        <end position="372"/>
    </location>
</feature>
<evidence type="ECO:0000256" key="5">
    <source>
        <dbReference type="ARBA" id="ARBA00022833"/>
    </source>
</evidence>
<comment type="similarity">
    <text evidence="3 8">Belongs to the zinc-containing alcohol dehydrogenase family.</text>
</comment>
<dbReference type="AlphaFoldDB" id="A0A6A6U3B5"/>
<dbReference type="SUPFAM" id="SSF50129">
    <property type="entry name" value="GroES-like"/>
    <property type="match status" value="1"/>
</dbReference>
<accession>A0A6A6U3B5</accession>
<dbReference type="InterPro" id="IPR013154">
    <property type="entry name" value="ADH-like_N"/>
</dbReference>
<keyword evidence="11" id="KW-1185">Reference proteome</keyword>
<comment type="cofactor">
    <cofactor evidence="1 8">
        <name>Zn(2+)</name>
        <dbReference type="ChEBI" id="CHEBI:29105"/>
    </cofactor>
</comment>
<dbReference type="InterPro" id="IPR020843">
    <property type="entry name" value="ER"/>
</dbReference>
<dbReference type="InterPro" id="IPR036291">
    <property type="entry name" value="NAD(P)-bd_dom_sf"/>
</dbReference>
<comment type="pathway">
    <text evidence="2">Carbohydrate degradation.</text>
</comment>
<dbReference type="GO" id="GO:0006062">
    <property type="term" value="P:sorbitol catabolic process"/>
    <property type="evidence" value="ECO:0007669"/>
    <property type="project" value="TreeGrafter"/>
</dbReference>
<gene>
    <name evidence="10" type="ORF">BT63DRAFT_403957</name>
</gene>
<dbReference type="PANTHER" id="PTHR43161">
    <property type="entry name" value="SORBITOL DEHYDROGENASE"/>
    <property type="match status" value="1"/>
</dbReference>
<dbReference type="OrthoDB" id="5363962at2759"/>
<dbReference type="Pfam" id="PF00107">
    <property type="entry name" value="ADH_zinc_N"/>
    <property type="match status" value="1"/>
</dbReference>
<evidence type="ECO:0000256" key="2">
    <source>
        <dbReference type="ARBA" id="ARBA00004921"/>
    </source>
</evidence>
<protein>
    <submittedName>
        <fullName evidence="10">GroES-like protein</fullName>
    </submittedName>
</protein>
<dbReference type="Gene3D" id="3.40.50.720">
    <property type="entry name" value="NAD(P)-binding Rossmann-like Domain"/>
    <property type="match status" value="1"/>
</dbReference>
<evidence type="ECO:0000256" key="4">
    <source>
        <dbReference type="ARBA" id="ARBA00022723"/>
    </source>
</evidence>
<dbReference type="InterPro" id="IPR013149">
    <property type="entry name" value="ADH-like_C"/>
</dbReference>
<dbReference type="SUPFAM" id="SSF51735">
    <property type="entry name" value="NAD(P)-binding Rossmann-fold domains"/>
    <property type="match status" value="1"/>
</dbReference>
<dbReference type="InterPro" id="IPR045306">
    <property type="entry name" value="SDH-like"/>
</dbReference>
<dbReference type="SMART" id="SM00829">
    <property type="entry name" value="PKS_ER"/>
    <property type="match status" value="1"/>
</dbReference>
<dbReference type="GO" id="GO:0003939">
    <property type="term" value="F:L-iditol 2-dehydrogenase (NAD+) activity"/>
    <property type="evidence" value="ECO:0007669"/>
    <property type="project" value="TreeGrafter"/>
</dbReference>
<evidence type="ECO:0000259" key="9">
    <source>
        <dbReference type="SMART" id="SM00829"/>
    </source>
</evidence>
<dbReference type="InterPro" id="IPR011032">
    <property type="entry name" value="GroES-like_sf"/>
</dbReference>
<keyword evidence="7" id="KW-0520">NAD</keyword>
<name>A0A6A6U3B5_9PEZI</name>
<dbReference type="InterPro" id="IPR002328">
    <property type="entry name" value="ADH_Zn_CS"/>
</dbReference>
<organism evidence="10 11">
    <name type="scientific">Microthyrium microscopicum</name>
    <dbReference type="NCBI Taxonomy" id="703497"/>
    <lineage>
        <taxon>Eukaryota</taxon>
        <taxon>Fungi</taxon>
        <taxon>Dikarya</taxon>
        <taxon>Ascomycota</taxon>
        <taxon>Pezizomycotina</taxon>
        <taxon>Dothideomycetes</taxon>
        <taxon>Dothideomycetes incertae sedis</taxon>
        <taxon>Microthyriales</taxon>
        <taxon>Microthyriaceae</taxon>
        <taxon>Microthyrium</taxon>
    </lineage>
</organism>
<evidence type="ECO:0000313" key="11">
    <source>
        <dbReference type="Proteomes" id="UP000799302"/>
    </source>
</evidence>
<evidence type="ECO:0000256" key="8">
    <source>
        <dbReference type="RuleBase" id="RU361277"/>
    </source>
</evidence>
<evidence type="ECO:0000256" key="6">
    <source>
        <dbReference type="ARBA" id="ARBA00023002"/>
    </source>
</evidence>
<dbReference type="PROSITE" id="PS00059">
    <property type="entry name" value="ADH_ZINC"/>
    <property type="match status" value="1"/>
</dbReference>
<dbReference type="PANTHER" id="PTHR43161:SF25">
    <property type="entry name" value="ALCOHOL DEHYDROGENASE, PUTATIVE (AFU_ORTHOLOGUE AFUA_1G14390)-RELATED"/>
    <property type="match status" value="1"/>
</dbReference>
<reference evidence="10" key="1">
    <citation type="journal article" date="2020" name="Stud. Mycol.">
        <title>101 Dothideomycetes genomes: a test case for predicting lifestyles and emergence of pathogens.</title>
        <authorList>
            <person name="Haridas S."/>
            <person name="Albert R."/>
            <person name="Binder M."/>
            <person name="Bloem J."/>
            <person name="Labutti K."/>
            <person name="Salamov A."/>
            <person name="Andreopoulos B."/>
            <person name="Baker S."/>
            <person name="Barry K."/>
            <person name="Bills G."/>
            <person name="Bluhm B."/>
            <person name="Cannon C."/>
            <person name="Castanera R."/>
            <person name="Culley D."/>
            <person name="Daum C."/>
            <person name="Ezra D."/>
            <person name="Gonzalez J."/>
            <person name="Henrissat B."/>
            <person name="Kuo A."/>
            <person name="Liang C."/>
            <person name="Lipzen A."/>
            <person name="Lutzoni F."/>
            <person name="Magnuson J."/>
            <person name="Mondo S."/>
            <person name="Nolan M."/>
            <person name="Ohm R."/>
            <person name="Pangilinan J."/>
            <person name="Park H.-J."/>
            <person name="Ramirez L."/>
            <person name="Alfaro M."/>
            <person name="Sun H."/>
            <person name="Tritt A."/>
            <person name="Yoshinaga Y."/>
            <person name="Zwiers L.-H."/>
            <person name="Turgeon B."/>
            <person name="Goodwin S."/>
            <person name="Spatafora J."/>
            <person name="Crous P."/>
            <person name="Grigoriev I."/>
        </authorList>
    </citation>
    <scope>NUCLEOTIDE SEQUENCE</scope>
    <source>
        <strain evidence="10">CBS 115976</strain>
    </source>
</reference>
<keyword evidence="5 8" id="KW-0862">Zinc</keyword>
<evidence type="ECO:0000313" key="10">
    <source>
        <dbReference type="EMBL" id="KAF2666755.1"/>
    </source>
</evidence>
<dbReference type="CDD" id="cd05285">
    <property type="entry name" value="sorbitol_DH"/>
    <property type="match status" value="1"/>
</dbReference>